<dbReference type="InterPro" id="IPR038274">
    <property type="entry name" value="Atg6/Beclin_C_sf"/>
</dbReference>
<feature type="non-terminal residue" evidence="15">
    <location>
        <position position="1"/>
    </location>
</feature>
<dbReference type="Pfam" id="PF15285">
    <property type="entry name" value="BH3"/>
    <property type="match status" value="1"/>
</dbReference>
<reference evidence="15" key="1">
    <citation type="submission" date="2020-07" db="EMBL/GenBank/DDBJ databases">
        <title>Clarias magur genome sequencing, assembly and annotation.</title>
        <authorList>
            <person name="Kushwaha B."/>
            <person name="Kumar R."/>
            <person name="Das P."/>
            <person name="Joshi C.G."/>
            <person name="Kumar D."/>
            <person name="Nagpure N.S."/>
            <person name="Pandey M."/>
            <person name="Agarwal S."/>
            <person name="Srivastava S."/>
            <person name="Singh M."/>
            <person name="Sahoo L."/>
            <person name="Jayasankar P."/>
            <person name="Meher P.K."/>
            <person name="Koringa P.G."/>
            <person name="Iquebal M.A."/>
            <person name="Das S.P."/>
            <person name="Bit A."/>
            <person name="Patnaik S."/>
            <person name="Patel N."/>
            <person name="Shah T.M."/>
            <person name="Hinsu A."/>
            <person name="Jena J.K."/>
        </authorList>
    </citation>
    <scope>NUCLEOTIDE SEQUENCE</scope>
    <source>
        <strain evidence="15">CIFAMagur01</strain>
        <tissue evidence="15">Testis</tissue>
    </source>
</reference>
<evidence type="ECO:0000256" key="10">
    <source>
        <dbReference type="SAM" id="Coils"/>
    </source>
</evidence>
<feature type="domain" description="Atg6 BARA" evidence="12">
    <location>
        <begin position="261"/>
        <end position="440"/>
    </location>
</feature>
<dbReference type="EMBL" id="QNUK01000654">
    <property type="protein sequence ID" value="KAF5890753.1"/>
    <property type="molecule type" value="Genomic_DNA"/>
</dbReference>
<comment type="subcellular location">
    <subcellularLocation>
        <location evidence="1">Endosome</location>
    </subcellularLocation>
</comment>
<evidence type="ECO:0000256" key="4">
    <source>
        <dbReference type="ARBA" id="ARBA00022448"/>
    </source>
</evidence>
<dbReference type="PANTHER" id="PTHR13673:SF0">
    <property type="entry name" value="VPS35 ENDOSOMAL PROTEIN-SORTING FACTOR-LIKE"/>
    <property type="match status" value="1"/>
</dbReference>
<dbReference type="GO" id="GO:0005768">
    <property type="term" value="C:endosome"/>
    <property type="evidence" value="ECO:0007669"/>
    <property type="project" value="UniProtKB-SubCell"/>
</dbReference>
<evidence type="ECO:0000259" key="14">
    <source>
        <dbReference type="Pfam" id="PF17675"/>
    </source>
</evidence>
<keyword evidence="7" id="KW-0072">Autophagy</keyword>
<accession>A0A8J4THW6</accession>
<evidence type="ECO:0000259" key="13">
    <source>
        <dbReference type="Pfam" id="PF15285"/>
    </source>
</evidence>
<evidence type="ECO:0000256" key="8">
    <source>
        <dbReference type="ARBA" id="ARBA00023054"/>
    </source>
</evidence>
<evidence type="ECO:0000256" key="9">
    <source>
        <dbReference type="ARBA" id="ARBA00023838"/>
    </source>
</evidence>
<dbReference type="OrthoDB" id="1734063at2759"/>
<keyword evidence="4" id="KW-0813">Transport</keyword>
<dbReference type="InterPro" id="IPR029318">
    <property type="entry name" value="BH3_dom"/>
</dbReference>
<evidence type="ECO:0000256" key="1">
    <source>
        <dbReference type="ARBA" id="ARBA00004177"/>
    </source>
</evidence>
<dbReference type="Gene3D" id="1.10.418.40">
    <property type="entry name" value="Autophagy protein 6/Beclin 1"/>
    <property type="match status" value="1"/>
</dbReference>
<evidence type="ECO:0000256" key="5">
    <source>
        <dbReference type="ARBA" id="ARBA00022753"/>
    </source>
</evidence>
<gene>
    <name evidence="15" type="ORF">DAT39_019547</name>
</gene>
<comment type="similarity">
    <text evidence="3">Belongs to the VPS35L family.</text>
</comment>
<feature type="region of interest" description="Disordered" evidence="11">
    <location>
        <begin position="468"/>
        <end position="502"/>
    </location>
</feature>
<keyword evidence="16" id="KW-1185">Reference proteome</keyword>
<feature type="region of interest" description="Disordered" evidence="11">
    <location>
        <begin position="49"/>
        <end position="72"/>
    </location>
</feature>
<keyword evidence="8 10" id="KW-0175">Coiled coil</keyword>
<dbReference type="Gene3D" id="6.10.250.3110">
    <property type="match status" value="1"/>
</dbReference>
<dbReference type="InterPro" id="IPR029705">
    <property type="entry name" value="VPS35L"/>
</dbReference>
<sequence>MEASKSSSTTMQVSFVCQRCNQPLKLDTSFNVLDRLTIQELMAPLVTVTPSKQTESGDTDTPPEETFVESKQDGISRKFIPPARMMSTESTNSFTLIGEASDGGTMENLSRRLKVTSDLFDIMSGQSDVDHPLCEECTDTLLDQLDTQLNITENECQNYKKCLELLSQLQEEDEDTLLKELQQLKQEEETLIQELEAIEEQRESVVMEITEARSHAQQLDTEELQYQKEYCEFKRQQLELDDELKSVDNQMRYCQAQLDRLKKTNVFNATFHIWHSGQFGTINNFRLGRLPSVPVEWNEINAAWGQTVLLLHALANKMGLCFQRYRLVPYGNHSYLESLTDKSKELPLYCSGGLRFFWDNKFDHAMVAFLDCVQQFKEEVEKGDTGFCLPYRMDVDKGKIEDTGGSGGSYSIKTQFNSEEQWTKALKFMLTNLKWGLAHSCTRNYDAELRSCRAPAVLVQSGDYHPLKPITVTDSKSRRGARKGSTSSSSSSSGSVAPDPLSSMLEGTDPLSLFAAAASVSDAPVMPHSSSSVELGRKRREKEEEVGGDFEPWSAKRGEILARFTTTEKLSINLYMGSEKSKATSPSSAVSEKVRTRLEELDDLEEGSQRELLNLSQQDYVNRIEELNQSLKEAWATDQKVKALKIVIQCSKLLSDTSVILFYPSKFVLITDILDTFGRLVYDRIWSMCSDPAPLPDSFSVDDVNDTARETCLNWFFKIASIRELIPRLYVEAAILKCNRFVNKSGIQETLPRLTAMIRGIGDPLVAVYARAYLCRVGMEVAPHLKDSLNKNFFDLLASFRQIHSDSVQNQLVIQRVEIPVYLTLYSPAIHWILQCVAYRAPDVLLTEMMERCKKLGNNALLLNSVMWAFRAEFVATRASDFIGMIKECDEAGFPKHLLFGSLGRSLACADPPENERLPILNEAWKVITKVRSPQDYINCAEIWVEFTCRHFTKREVNTVLADIIKHMTPDRAFEDAYPQLQSVMKKILTYFHNFSVLFSMEKFLPFLDMFQKDSVRVEVCKSIMDVFIKHQQEPTRDPVILNALLHVCKTMHDSVNALTVEDEKRALALLINGFIRMVSFGRDFEQQLSFCVEARATFCNLEPVIIQLVHTVNHLALETRRVMGGNHSRKTAAFVRACAAYSFITIPSLSSIFSRLHLYLLSGQVALANQCLSQADSFLKAAVGILPEVPRVIMVEGKQRSSEPFLLDFISNFLSTLLVVPDHPEQGVLYLVRGLLNMVQDYTWEDNSDAKVRVYISALPLLAAMSQESYLYTIPKVESNETLYGGDPKFIAEISRVCETLIGQVLDYLKTLSQDEGARRQGALAFSLFSCLLAHGDLRNNKLNQLTVNLWNLSHKNGYCDTRTS</sequence>
<dbReference type="FunFam" id="1.10.418.40:FF:000001">
    <property type="entry name" value="beclin-1 isoform X1"/>
    <property type="match status" value="1"/>
</dbReference>
<dbReference type="Pfam" id="PF04111">
    <property type="entry name" value="APG6"/>
    <property type="match status" value="1"/>
</dbReference>
<protein>
    <recommendedName>
        <fullName evidence="9">VPS35 endosomal protein-sorting factor-like</fullName>
    </recommendedName>
</protein>
<feature type="compositionally biased region" description="Acidic residues" evidence="11">
    <location>
        <begin position="57"/>
        <end position="67"/>
    </location>
</feature>
<dbReference type="InterPro" id="IPR040455">
    <property type="entry name" value="Atg6_BARA"/>
</dbReference>
<feature type="domain" description="Beclin-1 BH3" evidence="13">
    <location>
        <begin position="102"/>
        <end position="126"/>
    </location>
</feature>
<keyword evidence="6" id="KW-0653">Protein transport</keyword>
<feature type="domain" description="Atg6/beclin coiled-coil" evidence="14">
    <location>
        <begin position="132"/>
        <end position="258"/>
    </location>
</feature>
<dbReference type="GO" id="GO:0006914">
    <property type="term" value="P:autophagy"/>
    <property type="evidence" value="ECO:0007669"/>
    <property type="project" value="UniProtKB-KW"/>
</dbReference>
<comment type="similarity">
    <text evidence="2">Belongs to the beclin family.</text>
</comment>
<evidence type="ECO:0000259" key="12">
    <source>
        <dbReference type="Pfam" id="PF04111"/>
    </source>
</evidence>
<evidence type="ECO:0000313" key="16">
    <source>
        <dbReference type="Proteomes" id="UP000727407"/>
    </source>
</evidence>
<comment type="caution">
    <text evidence="15">The sequence shown here is derived from an EMBL/GenBank/DDBJ whole genome shotgun (WGS) entry which is preliminary data.</text>
</comment>
<dbReference type="PANTHER" id="PTHR13673">
    <property type="entry name" value="ESOPHAGEAL CANCER ASSOCIATED PROTEIN"/>
    <property type="match status" value="1"/>
</dbReference>
<evidence type="ECO:0000256" key="7">
    <source>
        <dbReference type="ARBA" id="ARBA00023006"/>
    </source>
</evidence>
<feature type="region of interest" description="Disordered" evidence="11">
    <location>
        <begin position="524"/>
        <end position="550"/>
    </location>
</feature>
<keyword evidence="5" id="KW-0967">Endosome</keyword>
<dbReference type="GO" id="GO:0032456">
    <property type="term" value="P:endocytic recycling"/>
    <property type="evidence" value="ECO:0007669"/>
    <property type="project" value="InterPro"/>
</dbReference>
<evidence type="ECO:0000256" key="3">
    <source>
        <dbReference type="ARBA" id="ARBA00010704"/>
    </source>
</evidence>
<feature type="coiled-coil region" evidence="10">
    <location>
        <begin position="142"/>
        <end position="208"/>
    </location>
</feature>
<organism evidence="15 16">
    <name type="scientific">Clarias magur</name>
    <name type="common">Asian catfish</name>
    <name type="synonym">Macropteronotus magur</name>
    <dbReference type="NCBI Taxonomy" id="1594786"/>
    <lineage>
        <taxon>Eukaryota</taxon>
        <taxon>Metazoa</taxon>
        <taxon>Chordata</taxon>
        <taxon>Craniata</taxon>
        <taxon>Vertebrata</taxon>
        <taxon>Euteleostomi</taxon>
        <taxon>Actinopterygii</taxon>
        <taxon>Neopterygii</taxon>
        <taxon>Teleostei</taxon>
        <taxon>Ostariophysi</taxon>
        <taxon>Siluriformes</taxon>
        <taxon>Clariidae</taxon>
        <taxon>Clarias</taxon>
    </lineage>
</organism>
<name>A0A8J4THW6_CLAMG</name>
<proteinExistence type="inferred from homology"/>
<evidence type="ECO:0000256" key="6">
    <source>
        <dbReference type="ARBA" id="ARBA00022927"/>
    </source>
</evidence>
<dbReference type="Proteomes" id="UP000727407">
    <property type="component" value="Unassembled WGS sequence"/>
</dbReference>
<evidence type="ECO:0000313" key="15">
    <source>
        <dbReference type="EMBL" id="KAF5890753.1"/>
    </source>
</evidence>
<dbReference type="Pfam" id="PF17675">
    <property type="entry name" value="APG6_N"/>
    <property type="match status" value="1"/>
</dbReference>
<dbReference type="InterPro" id="IPR041691">
    <property type="entry name" value="Atg6/beclin_CC"/>
</dbReference>
<feature type="compositionally biased region" description="Low complexity" evidence="11">
    <location>
        <begin position="483"/>
        <end position="495"/>
    </location>
</feature>
<evidence type="ECO:0000256" key="11">
    <source>
        <dbReference type="SAM" id="MobiDB-lite"/>
    </source>
</evidence>
<dbReference type="GO" id="GO:0015031">
    <property type="term" value="P:protein transport"/>
    <property type="evidence" value="ECO:0007669"/>
    <property type="project" value="UniProtKB-KW"/>
</dbReference>
<evidence type="ECO:0000256" key="2">
    <source>
        <dbReference type="ARBA" id="ARBA00005965"/>
    </source>
</evidence>